<feature type="domain" description="Uncharacterized protein TP-0789" evidence="3">
    <location>
        <begin position="66"/>
        <end position="245"/>
    </location>
</feature>
<dbReference type="AlphaFoldDB" id="A0A2S7K0G7"/>
<dbReference type="InterPro" id="IPR029046">
    <property type="entry name" value="LolA/LolB/LppX"/>
</dbReference>
<keyword evidence="1 2" id="KW-0732">Signal</keyword>
<name>A0A2S7K0G7_9PROT</name>
<evidence type="ECO:0000259" key="3">
    <source>
        <dbReference type="Pfam" id="PF17131"/>
    </source>
</evidence>
<proteinExistence type="predicted"/>
<accession>A0A2S7K0G7</accession>
<dbReference type="PANTHER" id="PTHR37507">
    <property type="entry name" value="SPORULATION PROTEIN YDCC"/>
    <property type="match status" value="1"/>
</dbReference>
<organism evidence="4 5">
    <name type="scientific">Hyphococcus luteus</name>
    <dbReference type="NCBI Taxonomy" id="2058213"/>
    <lineage>
        <taxon>Bacteria</taxon>
        <taxon>Pseudomonadati</taxon>
        <taxon>Pseudomonadota</taxon>
        <taxon>Alphaproteobacteria</taxon>
        <taxon>Parvularculales</taxon>
        <taxon>Parvularculaceae</taxon>
        <taxon>Hyphococcus</taxon>
    </lineage>
</organism>
<evidence type="ECO:0000313" key="5">
    <source>
        <dbReference type="Proteomes" id="UP000239504"/>
    </source>
</evidence>
<reference evidence="4 5" key="1">
    <citation type="submission" date="2017-12" db="EMBL/GenBank/DDBJ databases">
        <authorList>
            <person name="Hurst M.R.H."/>
        </authorList>
    </citation>
    <scope>NUCLEOTIDE SEQUENCE [LARGE SCALE GENOMIC DNA]</scope>
    <source>
        <strain evidence="4 5">SY-3-19</strain>
    </source>
</reference>
<dbReference type="CDD" id="cd16329">
    <property type="entry name" value="LolA_like"/>
    <property type="match status" value="1"/>
</dbReference>
<feature type="signal peptide" evidence="2">
    <location>
        <begin position="1"/>
        <end position="19"/>
    </location>
</feature>
<evidence type="ECO:0000256" key="2">
    <source>
        <dbReference type="SAM" id="SignalP"/>
    </source>
</evidence>
<dbReference type="Pfam" id="PF17131">
    <property type="entry name" value="LolA_like"/>
    <property type="match status" value="1"/>
</dbReference>
<evidence type="ECO:0000256" key="1">
    <source>
        <dbReference type="ARBA" id="ARBA00022729"/>
    </source>
</evidence>
<dbReference type="InterPro" id="IPR052944">
    <property type="entry name" value="Sporulation_related"/>
</dbReference>
<feature type="chain" id="PRO_5015741250" evidence="2">
    <location>
        <begin position="20"/>
        <end position="249"/>
    </location>
</feature>
<dbReference type="EMBL" id="PJCH01000015">
    <property type="protein sequence ID" value="PQA85966.1"/>
    <property type="molecule type" value="Genomic_DNA"/>
</dbReference>
<comment type="caution">
    <text evidence="4">The sequence shown here is derived from an EMBL/GenBank/DDBJ whole genome shotgun (WGS) entry which is preliminary data.</text>
</comment>
<dbReference type="RefSeq" id="WP_104831179.1">
    <property type="nucleotide sequence ID" value="NZ_PJCH01000015.1"/>
</dbReference>
<dbReference type="OrthoDB" id="9803781at2"/>
<keyword evidence="4" id="KW-0449">Lipoprotein</keyword>
<dbReference type="PANTHER" id="PTHR37507:SF2">
    <property type="entry name" value="SPORULATION PROTEIN YDCC"/>
    <property type="match status" value="1"/>
</dbReference>
<gene>
    <name evidence="4" type="ORF">CW354_16400</name>
</gene>
<dbReference type="Proteomes" id="UP000239504">
    <property type="component" value="Unassembled WGS sequence"/>
</dbReference>
<evidence type="ECO:0000313" key="4">
    <source>
        <dbReference type="EMBL" id="PQA85966.1"/>
    </source>
</evidence>
<dbReference type="Gene3D" id="2.50.20.10">
    <property type="entry name" value="Lipoprotein localisation LolA/LolB/LppX"/>
    <property type="match status" value="1"/>
</dbReference>
<dbReference type="InterPro" id="IPR033399">
    <property type="entry name" value="TP_0789-like"/>
</dbReference>
<dbReference type="SUPFAM" id="SSF89392">
    <property type="entry name" value="Prokaryotic lipoproteins and lipoprotein localization factors"/>
    <property type="match status" value="1"/>
</dbReference>
<protein>
    <submittedName>
        <fullName evidence="4">Outer membrane lipoprotein-sorting protein</fullName>
    </submittedName>
</protein>
<sequence length="249" mass="28175">MRILAFICILSLFSTAVRAQEADADALLRAAFDNWRAKSSDSEVTMTVHRPDWERSMSMKAWTQGDDFALVRFTAPAKDAGNATLKTDKGTWIYNPKLNQVIKLPASMLAQSWMGSDFSYNDLSKADDILTEYTHKLVKTEETGGDKIYTIEAIPKPDAPVVWGKLVVKVREDGVMLAETYYDQDMKVVREMTTEKVGEVGGRDYPLVMVMRPADEPEKWTRIETSSADFNIDLPSYLFTLSNLQNPRR</sequence>
<keyword evidence="5" id="KW-1185">Reference proteome</keyword>